<dbReference type="PANTHER" id="PTHR43630">
    <property type="entry name" value="POLY-BETA-1,6-N-ACETYL-D-GLUCOSAMINE SYNTHASE"/>
    <property type="match status" value="1"/>
</dbReference>
<keyword evidence="4" id="KW-1133">Transmembrane helix</keyword>
<gene>
    <name evidence="7" type="ORF">HCR03_07840</name>
</gene>
<reference evidence="7 8" key="1">
    <citation type="submission" date="2020-08" db="EMBL/GenBank/DDBJ databases">
        <title>The isolate Caproiciproducens sp. 7D4C2 produces n-caproate at mildly acidic conditions from hexoses: genome and rBOX comparison with related strains and chain-elongating bacteria.</title>
        <authorList>
            <person name="Esquivel-Elizondo S."/>
            <person name="Bagci C."/>
            <person name="Temovska M."/>
            <person name="Jeon B.S."/>
            <person name="Bessarab I."/>
            <person name="Williams R.B.H."/>
            <person name="Huson D.H."/>
            <person name="Angenent L.T."/>
        </authorList>
    </citation>
    <scope>NUCLEOTIDE SEQUENCE [LARGE SCALE GENOMIC DNA]</scope>
    <source>
        <strain evidence="7 8">7D4C2</strain>
    </source>
</reference>
<dbReference type="KEGG" id="cfem:HCR03_07840"/>
<evidence type="ECO:0000313" key="8">
    <source>
        <dbReference type="Proteomes" id="UP000515909"/>
    </source>
</evidence>
<feature type="transmembrane region" description="Helical" evidence="4">
    <location>
        <begin position="614"/>
        <end position="639"/>
    </location>
</feature>
<feature type="transmembrane region" description="Helical" evidence="4">
    <location>
        <begin position="310"/>
        <end position="328"/>
    </location>
</feature>
<dbReference type="Pfam" id="PF13632">
    <property type="entry name" value="Glyco_trans_2_3"/>
    <property type="match status" value="1"/>
</dbReference>
<accession>A0A7G8TET0</accession>
<sequence>MNKPEIRLGDRLVQAGYITDEQLDTAVELQKRDGGLLGDCLIRYGYLTAYQLSDFIYQNQFSRLGELLIQDRKITRDQLEKALDYQKQNGGRIGSICVHLGFLSQDSLEQTLQKHSRDKGRLGDILLRDGILTQEQLNNALNMQRRSGGRLGDILLFLRYVDQETLCRELANQFELGRLGDEVDLAKVRKLPYRLADKHKAIVVSEWKDAFLLAVPNRLDDAAVGEIASFLRKPVEQVLATPEEMSDLWDRCYKKIERHKSVFDLYDNQPQNSAIVTFSTPQLITLIVLGIAILVGILVDWFATLFVVNMAIQIVYALMTILKLYLVLRGEDENSQLRFTREELEQIDEKDLPVYTVLIPVYHETEVIRTLLRHIASMDYPSYKLDVRVLLEEDDLQTIEAVRAIQKSGDIPFEFSPIIVPKSQPQTKPKACNYGLLQARGEYVVIYDAEDRPEPDQLKKAYLSFQMLPEEFVCIQAKLNYYNSDQNFLTKLFTQEYSMWFENLLVGVMQMDIPVPLGGTSNHFKMSFLREVGGWDPFNVTEDADLGVRLFKFRYKTAVLDSRTWEEANSNLKNWTRQRSRWIKGYMQTWFVHMRHPVQLFRELGLRGFIGYQAMVFGTPVLPLINPFLWLMMILWFATKAWWIQYLFPGFLYYISMIQLIFGNFMFTYINMVGMYSVIRDCNLKKQQSFSYSLIKYALLTPAYWALMSVAAYKALFQLLRKPFYWEKTIHGLDEPAAENEGENTG</sequence>
<protein>
    <submittedName>
        <fullName evidence="7">Glycosyltransferase</fullName>
    </submittedName>
</protein>
<evidence type="ECO:0000256" key="2">
    <source>
        <dbReference type="ARBA" id="ARBA00022676"/>
    </source>
</evidence>
<keyword evidence="3 7" id="KW-0808">Transferase</keyword>
<dbReference type="InterPro" id="IPR037257">
    <property type="entry name" value="T2SS_E_N_sf"/>
</dbReference>
<dbReference type="Gene3D" id="3.90.550.10">
    <property type="entry name" value="Spore Coat Polysaccharide Biosynthesis Protein SpsA, Chain A"/>
    <property type="match status" value="1"/>
</dbReference>
<dbReference type="Gene3D" id="3.30.300.160">
    <property type="entry name" value="Type II secretion system, protein E, N-terminal domain"/>
    <property type="match status" value="1"/>
</dbReference>
<feature type="transmembrane region" description="Helical" evidence="4">
    <location>
        <begin position="283"/>
        <end position="304"/>
    </location>
</feature>
<feature type="transmembrane region" description="Helical" evidence="4">
    <location>
        <begin position="694"/>
        <end position="716"/>
    </location>
</feature>
<dbReference type="InterPro" id="IPR001173">
    <property type="entry name" value="Glyco_trans_2-like"/>
</dbReference>
<evidence type="ECO:0000259" key="5">
    <source>
        <dbReference type="Pfam" id="PF05157"/>
    </source>
</evidence>
<keyword evidence="4" id="KW-0812">Transmembrane</keyword>
<feature type="domain" description="Glycosyltransferase 2-like" evidence="6">
    <location>
        <begin position="443"/>
        <end position="662"/>
    </location>
</feature>
<feature type="domain" description="Type II secretion system protein GspE N-terminal" evidence="5">
    <location>
        <begin position="182"/>
        <end position="257"/>
    </location>
</feature>
<evidence type="ECO:0000259" key="6">
    <source>
        <dbReference type="Pfam" id="PF13632"/>
    </source>
</evidence>
<comment type="similarity">
    <text evidence="1">Belongs to the glycosyltransferase 2 family.</text>
</comment>
<dbReference type="SUPFAM" id="SSF160246">
    <property type="entry name" value="EspE N-terminal domain-like"/>
    <property type="match status" value="3"/>
</dbReference>
<dbReference type="AlphaFoldDB" id="A0A7G8TET0"/>
<dbReference type="GO" id="GO:0016757">
    <property type="term" value="F:glycosyltransferase activity"/>
    <property type="evidence" value="ECO:0007669"/>
    <property type="project" value="UniProtKB-KW"/>
</dbReference>
<evidence type="ECO:0000313" key="7">
    <source>
        <dbReference type="EMBL" id="QNK42121.1"/>
    </source>
</evidence>
<dbReference type="EMBL" id="CP060286">
    <property type="protein sequence ID" value="QNK42121.1"/>
    <property type="molecule type" value="Genomic_DNA"/>
</dbReference>
<name>A0A7G8TET0_9FIRM</name>
<dbReference type="InterPro" id="IPR007831">
    <property type="entry name" value="T2SS_GspE_N"/>
</dbReference>
<organism evidence="7 8">
    <name type="scientific">Caproicibacter fermentans</name>
    <dbReference type="NCBI Taxonomy" id="2576756"/>
    <lineage>
        <taxon>Bacteria</taxon>
        <taxon>Bacillati</taxon>
        <taxon>Bacillota</taxon>
        <taxon>Clostridia</taxon>
        <taxon>Eubacteriales</taxon>
        <taxon>Acutalibacteraceae</taxon>
        <taxon>Caproicibacter</taxon>
    </lineage>
</organism>
<dbReference type="InterPro" id="IPR029044">
    <property type="entry name" value="Nucleotide-diphossugar_trans"/>
</dbReference>
<evidence type="ECO:0000256" key="4">
    <source>
        <dbReference type="SAM" id="Phobius"/>
    </source>
</evidence>
<evidence type="ECO:0000256" key="1">
    <source>
        <dbReference type="ARBA" id="ARBA00006739"/>
    </source>
</evidence>
<dbReference type="CDD" id="cd06427">
    <property type="entry name" value="CESA_like_2"/>
    <property type="match status" value="1"/>
</dbReference>
<dbReference type="Proteomes" id="UP000515909">
    <property type="component" value="Chromosome"/>
</dbReference>
<dbReference type="SUPFAM" id="SSF53448">
    <property type="entry name" value="Nucleotide-diphospho-sugar transferases"/>
    <property type="match status" value="1"/>
</dbReference>
<keyword evidence="4" id="KW-0472">Membrane</keyword>
<evidence type="ECO:0000256" key="3">
    <source>
        <dbReference type="ARBA" id="ARBA00022679"/>
    </source>
</evidence>
<keyword evidence="2" id="KW-0328">Glycosyltransferase</keyword>
<dbReference type="PANTHER" id="PTHR43630:SF1">
    <property type="entry name" value="POLY-BETA-1,6-N-ACETYL-D-GLUCOSAMINE SYNTHASE"/>
    <property type="match status" value="1"/>
</dbReference>
<dbReference type="Pfam" id="PF05157">
    <property type="entry name" value="MshEN"/>
    <property type="match status" value="1"/>
</dbReference>
<feature type="transmembrane region" description="Helical" evidence="4">
    <location>
        <begin position="651"/>
        <end position="673"/>
    </location>
</feature>
<dbReference type="RefSeq" id="WP_187037503.1">
    <property type="nucleotide sequence ID" value="NZ_CP060286.1"/>
</dbReference>
<proteinExistence type="inferred from homology"/>